<dbReference type="AlphaFoldDB" id="A0A9J6EG27"/>
<dbReference type="Proteomes" id="UP000821866">
    <property type="component" value="Chromosome 2"/>
</dbReference>
<dbReference type="EMBL" id="JABSTU010000004">
    <property type="protein sequence ID" value="KAH8033242.1"/>
    <property type="molecule type" value="Genomic_DNA"/>
</dbReference>
<gene>
    <name evidence="1" type="ORF">HPB51_008572</name>
</gene>
<comment type="caution">
    <text evidence="1">The sequence shown here is derived from an EMBL/GenBank/DDBJ whole genome shotgun (WGS) entry which is preliminary data.</text>
</comment>
<evidence type="ECO:0000313" key="2">
    <source>
        <dbReference type="Proteomes" id="UP000821866"/>
    </source>
</evidence>
<organism evidence="1 2">
    <name type="scientific">Rhipicephalus microplus</name>
    <name type="common">Cattle tick</name>
    <name type="synonym">Boophilus microplus</name>
    <dbReference type="NCBI Taxonomy" id="6941"/>
    <lineage>
        <taxon>Eukaryota</taxon>
        <taxon>Metazoa</taxon>
        <taxon>Ecdysozoa</taxon>
        <taxon>Arthropoda</taxon>
        <taxon>Chelicerata</taxon>
        <taxon>Arachnida</taxon>
        <taxon>Acari</taxon>
        <taxon>Parasitiformes</taxon>
        <taxon>Ixodida</taxon>
        <taxon>Ixodoidea</taxon>
        <taxon>Ixodidae</taxon>
        <taxon>Rhipicephalinae</taxon>
        <taxon>Rhipicephalus</taxon>
        <taxon>Boophilus</taxon>
    </lineage>
</organism>
<reference evidence="1" key="1">
    <citation type="journal article" date="2020" name="Cell">
        <title>Large-Scale Comparative Analyses of Tick Genomes Elucidate Their Genetic Diversity and Vector Capacities.</title>
        <authorList>
            <consortium name="Tick Genome and Microbiome Consortium (TIGMIC)"/>
            <person name="Jia N."/>
            <person name="Wang J."/>
            <person name="Shi W."/>
            <person name="Du L."/>
            <person name="Sun Y."/>
            <person name="Zhan W."/>
            <person name="Jiang J.F."/>
            <person name="Wang Q."/>
            <person name="Zhang B."/>
            <person name="Ji P."/>
            <person name="Bell-Sakyi L."/>
            <person name="Cui X.M."/>
            <person name="Yuan T.T."/>
            <person name="Jiang B.G."/>
            <person name="Yang W.F."/>
            <person name="Lam T.T."/>
            <person name="Chang Q.C."/>
            <person name="Ding S.J."/>
            <person name="Wang X.J."/>
            <person name="Zhu J.G."/>
            <person name="Ruan X.D."/>
            <person name="Zhao L."/>
            <person name="Wei J.T."/>
            <person name="Ye R.Z."/>
            <person name="Que T.C."/>
            <person name="Du C.H."/>
            <person name="Zhou Y.H."/>
            <person name="Cheng J.X."/>
            <person name="Dai P.F."/>
            <person name="Guo W.B."/>
            <person name="Han X.H."/>
            <person name="Huang E.J."/>
            <person name="Li L.F."/>
            <person name="Wei W."/>
            <person name="Gao Y.C."/>
            <person name="Liu J.Z."/>
            <person name="Shao H.Z."/>
            <person name="Wang X."/>
            <person name="Wang C.C."/>
            <person name="Yang T.C."/>
            <person name="Huo Q.B."/>
            <person name="Li W."/>
            <person name="Chen H.Y."/>
            <person name="Chen S.E."/>
            <person name="Zhou L.G."/>
            <person name="Ni X.B."/>
            <person name="Tian J.H."/>
            <person name="Sheng Y."/>
            <person name="Liu T."/>
            <person name="Pan Y.S."/>
            <person name="Xia L.Y."/>
            <person name="Li J."/>
            <person name="Zhao F."/>
            <person name="Cao W.C."/>
        </authorList>
    </citation>
    <scope>NUCLEOTIDE SEQUENCE</scope>
    <source>
        <strain evidence="1">Rmic-2018</strain>
    </source>
</reference>
<keyword evidence="2" id="KW-1185">Reference proteome</keyword>
<evidence type="ECO:0000313" key="1">
    <source>
        <dbReference type="EMBL" id="KAH8033242.1"/>
    </source>
</evidence>
<name>A0A9J6EG27_RHIMP</name>
<protein>
    <submittedName>
        <fullName evidence="1">Uncharacterized protein</fullName>
    </submittedName>
</protein>
<reference evidence="1" key="2">
    <citation type="submission" date="2021-09" db="EMBL/GenBank/DDBJ databases">
        <authorList>
            <person name="Jia N."/>
            <person name="Wang J."/>
            <person name="Shi W."/>
            <person name="Du L."/>
            <person name="Sun Y."/>
            <person name="Zhan W."/>
            <person name="Jiang J."/>
            <person name="Wang Q."/>
            <person name="Zhang B."/>
            <person name="Ji P."/>
            <person name="Sakyi L.B."/>
            <person name="Cui X."/>
            <person name="Yuan T."/>
            <person name="Jiang B."/>
            <person name="Yang W."/>
            <person name="Lam T.T.-Y."/>
            <person name="Chang Q."/>
            <person name="Ding S."/>
            <person name="Wang X."/>
            <person name="Zhu J."/>
            <person name="Ruan X."/>
            <person name="Zhao L."/>
            <person name="Wei J."/>
            <person name="Que T."/>
            <person name="Du C."/>
            <person name="Cheng J."/>
            <person name="Dai P."/>
            <person name="Han X."/>
            <person name="Huang E."/>
            <person name="Gao Y."/>
            <person name="Liu J."/>
            <person name="Shao H."/>
            <person name="Ye R."/>
            <person name="Li L."/>
            <person name="Wei W."/>
            <person name="Wang X."/>
            <person name="Wang C."/>
            <person name="Huo Q."/>
            <person name="Li W."/>
            <person name="Guo W."/>
            <person name="Chen H."/>
            <person name="Chen S."/>
            <person name="Zhou L."/>
            <person name="Zhou L."/>
            <person name="Ni X."/>
            <person name="Tian J."/>
            <person name="Zhou Y."/>
            <person name="Sheng Y."/>
            <person name="Liu T."/>
            <person name="Pan Y."/>
            <person name="Xia L."/>
            <person name="Li J."/>
            <person name="Zhao F."/>
            <person name="Cao W."/>
        </authorList>
    </citation>
    <scope>NUCLEOTIDE SEQUENCE</scope>
    <source>
        <strain evidence="1">Rmic-2018</strain>
        <tissue evidence="1">Larvae</tissue>
    </source>
</reference>
<sequence>MHSSWLCSSALSDHSLLALRFADSSLAPWGKRPWRLNPRLLKGKEATKDVARLLISSLLSDQDLGGTELDAVKAGVVVRFREWGKRRVREERAGITVVSDATLLLSKPLSSGAGVTAALTSLRKEYRALLQRSWDRLRATARAEQWEMEVPAPLPVAMFTLADDLSIVVRDEAMVFTVLDVMEGYG</sequence>
<accession>A0A9J6EG27</accession>
<proteinExistence type="predicted"/>